<dbReference type="Proteomes" id="UP001255416">
    <property type="component" value="Unassembled WGS sequence"/>
</dbReference>
<dbReference type="GO" id="GO:0004733">
    <property type="term" value="F:pyridoxamine phosphate oxidase activity"/>
    <property type="evidence" value="ECO:0007669"/>
    <property type="project" value="UniProtKB-EC"/>
</dbReference>
<organism evidence="2 3">
    <name type="scientific">Sedimentitalea todarodis</name>
    <dbReference type="NCBI Taxonomy" id="1631240"/>
    <lineage>
        <taxon>Bacteria</taxon>
        <taxon>Pseudomonadati</taxon>
        <taxon>Pseudomonadota</taxon>
        <taxon>Alphaproteobacteria</taxon>
        <taxon>Rhodobacterales</taxon>
        <taxon>Paracoccaceae</taxon>
        <taxon>Sedimentitalea</taxon>
    </lineage>
</organism>
<dbReference type="Pfam" id="PF01243">
    <property type="entry name" value="PNPOx_N"/>
    <property type="match status" value="1"/>
</dbReference>
<reference evidence="3" key="1">
    <citation type="submission" date="2023-05" db="EMBL/GenBank/DDBJ databases">
        <title>Sedimentitalea sp. nov. JM2-8.</title>
        <authorList>
            <person name="Huang J."/>
        </authorList>
    </citation>
    <scope>NUCLEOTIDE SEQUENCE [LARGE SCALE GENOMIC DNA]</scope>
    <source>
        <strain evidence="3">KHS03</strain>
    </source>
</reference>
<dbReference type="PANTHER" id="PTHR39336:SF1">
    <property type="entry name" value="PYRIDOXAMINE PHOSPHATE OXIDASE FAMILY PROTEIN (AFU_ORTHOLOGUE AFUA_6G11440)"/>
    <property type="match status" value="1"/>
</dbReference>
<dbReference type="RefSeq" id="WP_316772720.1">
    <property type="nucleotide sequence ID" value="NZ_JASMWN010000001.1"/>
</dbReference>
<accession>A0ABU3V8Y1</accession>
<dbReference type="EMBL" id="JASMWN010000001">
    <property type="protein sequence ID" value="MDU9002636.1"/>
    <property type="molecule type" value="Genomic_DNA"/>
</dbReference>
<dbReference type="EC" id="1.-.-.-" evidence="2"/>
<evidence type="ECO:0000313" key="3">
    <source>
        <dbReference type="Proteomes" id="UP001255416"/>
    </source>
</evidence>
<dbReference type="InterPro" id="IPR011576">
    <property type="entry name" value="Pyridox_Oxase_N"/>
</dbReference>
<name>A0ABU3V8Y1_9RHOB</name>
<feature type="domain" description="Pyridoxamine 5'-phosphate oxidase N-terminal" evidence="1">
    <location>
        <begin position="8"/>
        <end position="131"/>
    </location>
</feature>
<dbReference type="PANTHER" id="PTHR39336">
    <property type="entry name" value="PYRIDOXAMINE PHOSPHATE OXIDASE FAMILY PROTEIN (AFU_ORTHOLOGUE AFUA_6G11440)"/>
    <property type="match status" value="1"/>
</dbReference>
<proteinExistence type="predicted"/>
<evidence type="ECO:0000259" key="1">
    <source>
        <dbReference type="Pfam" id="PF01243"/>
    </source>
</evidence>
<dbReference type="SUPFAM" id="SSF50475">
    <property type="entry name" value="FMN-binding split barrel"/>
    <property type="match status" value="1"/>
</dbReference>
<protein>
    <submittedName>
        <fullName evidence="2">Pyridoxamine 5'-phosphate oxidase family protein</fullName>
        <ecNumber evidence="2">1.-.-.-</ecNumber>
        <ecNumber evidence="2">1.4.3.5</ecNumber>
    </submittedName>
</protein>
<sequence>MAKQFDSIDAAHRTFIADQHLFFVATADETGRVNLSPKGGDALRVLSPTRLVWRNLTGSGNETAGHLARVNRMTLMWCSFEKRPLILRAYGHARTVHPRDNGWAELDGHFPPHIGARQVYDMTVDLVQTSCGYQVPFMSFEGERGTLDKWTDDRGPDGISTYWKERNRETIDGLPTGILPE</sequence>
<comment type="caution">
    <text evidence="2">The sequence shown here is derived from an EMBL/GenBank/DDBJ whole genome shotgun (WGS) entry which is preliminary data.</text>
</comment>
<dbReference type="Gene3D" id="2.30.110.10">
    <property type="entry name" value="Electron Transport, Fmn-binding Protein, Chain A"/>
    <property type="match status" value="1"/>
</dbReference>
<evidence type="ECO:0000313" key="2">
    <source>
        <dbReference type="EMBL" id="MDU9002636.1"/>
    </source>
</evidence>
<gene>
    <name evidence="2" type="ORF">QO231_02075</name>
</gene>
<keyword evidence="3" id="KW-1185">Reference proteome</keyword>
<dbReference type="InterPro" id="IPR012349">
    <property type="entry name" value="Split_barrel_FMN-bd"/>
</dbReference>
<keyword evidence="2" id="KW-0560">Oxidoreductase</keyword>
<dbReference type="EC" id="1.4.3.5" evidence="2"/>